<dbReference type="GeneID" id="9131191"/>
<sequence>MKLDLHVHTIKSKCSLNPIWLLRKLCRKYKILPAVCDHNHLTKLDFAISGEEVATDKGEFLALFIQEEIPKGLNIYEAFDKVKEQDGLICLPHPFDYKRGRSLGKSNILEDREFIKYIDIVEVFNSRCKNLEPNIKALEYAKKHDLYVSFGSDSHFFWELGNAYLLVDDFDKENPKELLRELKKVKKEIFSYKNVEKNSWKGKRFFGRLGDSKNKDIYSKYLKKVRNILNI</sequence>
<dbReference type="OrthoDB" id="63337at2157"/>
<name>D5VQK9_METIM</name>
<dbReference type="InterPro" id="IPR016195">
    <property type="entry name" value="Pol/histidinol_Pase-like"/>
</dbReference>
<dbReference type="GO" id="GO:0004534">
    <property type="term" value="F:5'-3' RNA exonuclease activity"/>
    <property type="evidence" value="ECO:0007669"/>
    <property type="project" value="TreeGrafter"/>
</dbReference>
<dbReference type="STRING" id="573063.Metin_0191"/>
<dbReference type="SUPFAM" id="SSF89550">
    <property type="entry name" value="PHP domain-like"/>
    <property type="match status" value="1"/>
</dbReference>
<dbReference type="eggNOG" id="arCOG00302">
    <property type="taxonomic scope" value="Archaea"/>
</dbReference>
<dbReference type="AlphaFoldDB" id="D5VQK9"/>
<dbReference type="InterPro" id="IPR052018">
    <property type="entry name" value="PHP_domain"/>
</dbReference>
<dbReference type="CDD" id="cd07432">
    <property type="entry name" value="PHP_HisPPase"/>
    <property type="match status" value="1"/>
</dbReference>
<dbReference type="HOGENOM" id="CLU_072983_0_0_2"/>
<accession>D5VQK9</accession>
<reference evidence="1" key="1">
    <citation type="submission" date="2010-04" db="EMBL/GenBank/DDBJ databases">
        <title>Complete sequence of Methanocaldococcus infernus ME.</title>
        <authorList>
            <consortium name="US DOE Joint Genome Institute"/>
            <person name="Lucas S."/>
            <person name="Copeland A."/>
            <person name="Lapidus A."/>
            <person name="Cheng J.-F."/>
            <person name="Bruce D."/>
            <person name="Goodwin L."/>
            <person name="Pitluck S."/>
            <person name="Munk A.C."/>
            <person name="Detter J.C."/>
            <person name="Han C."/>
            <person name="Tapia R."/>
            <person name="Land M."/>
            <person name="Hauser L."/>
            <person name="Kyrpides N."/>
            <person name="Mikhailova N."/>
            <person name="Sieprawska-Lupa M."/>
            <person name="Whitman W.B."/>
            <person name="Woyke T."/>
        </authorList>
    </citation>
    <scope>NUCLEOTIDE SEQUENCE [LARGE SCALE GENOMIC DNA]</scope>
    <source>
        <strain evidence="1">ME</strain>
    </source>
</reference>
<dbReference type="Pfam" id="PF13263">
    <property type="entry name" value="PHP_C"/>
    <property type="match status" value="1"/>
</dbReference>
<dbReference type="Proteomes" id="UP000002061">
    <property type="component" value="Chromosome"/>
</dbReference>
<dbReference type="KEGG" id="mif:Metin_0191"/>
<evidence type="ECO:0000313" key="2">
    <source>
        <dbReference type="Proteomes" id="UP000002061"/>
    </source>
</evidence>
<keyword evidence="2" id="KW-1185">Reference proteome</keyword>
<evidence type="ECO:0000313" key="1">
    <source>
        <dbReference type="EMBL" id="ADG12862.1"/>
    </source>
</evidence>
<dbReference type="PANTHER" id="PTHR42924:SF3">
    <property type="entry name" value="POLYMERASE_HISTIDINOL PHOSPHATASE N-TERMINAL DOMAIN-CONTAINING PROTEIN"/>
    <property type="match status" value="1"/>
</dbReference>
<dbReference type="PANTHER" id="PTHR42924">
    <property type="entry name" value="EXONUCLEASE"/>
    <property type="match status" value="1"/>
</dbReference>
<dbReference type="EMBL" id="CP002009">
    <property type="protein sequence ID" value="ADG12862.1"/>
    <property type="molecule type" value="Genomic_DNA"/>
</dbReference>
<dbReference type="Gene3D" id="3.20.20.140">
    <property type="entry name" value="Metal-dependent hydrolases"/>
    <property type="match status" value="1"/>
</dbReference>
<gene>
    <name evidence="1" type="ordered locus">Metin_0191</name>
</gene>
<organism evidence="1 2">
    <name type="scientific">Methanocaldococcus infernus (strain DSM 11812 / JCM 15783 / ME)</name>
    <dbReference type="NCBI Taxonomy" id="573063"/>
    <lineage>
        <taxon>Archaea</taxon>
        <taxon>Methanobacteriati</taxon>
        <taxon>Methanobacteriota</taxon>
        <taxon>Methanomada group</taxon>
        <taxon>Methanococci</taxon>
        <taxon>Methanococcales</taxon>
        <taxon>Methanocaldococcaceae</taxon>
        <taxon>Methanocaldococcus</taxon>
    </lineage>
</organism>
<dbReference type="GO" id="GO:0035312">
    <property type="term" value="F:5'-3' DNA exonuclease activity"/>
    <property type="evidence" value="ECO:0007669"/>
    <property type="project" value="TreeGrafter"/>
</dbReference>
<dbReference type="RefSeq" id="WP_013099608.1">
    <property type="nucleotide sequence ID" value="NC_014122.1"/>
</dbReference>
<proteinExistence type="predicted"/>
<protein>
    <submittedName>
        <fullName evidence="1">PHP domain protein</fullName>
    </submittedName>
</protein>